<gene>
    <name evidence="3" type="ORF">GALL_528670</name>
</gene>
<name>A0A1J5PPT5_9ZZZZ</name>
<dbReference type="Pfam" id="PF17930">
    <property type="entry name" value="LpxI_N"/>
    <property type="match status" value="1"/>
</dbReference>
<dbReference type="InterPro" id="IPR053174">
    <property type="entry name" value="LpxI"/>
</dbReference>
<evidence type="ECO:0000313" key="3">
    <source>
        <dbReference type="EMBL" id="OIQ65573.1"/>
    </source>
</evidence>
<dbReference type="InterPro" id="IPR041255">
    <property type="entry name" value="LpxI_N"/>
</dbReference>
<dbReference type="Pfam" id="PF06230">
    <property type="entry name" value="LpxI_C"/>
    <property type="match status" value="1"/>
</dbReference>
<proteinExistence type="predicted"/>
<dbReference type="InterPro" id="IPR010415">
    <property type="entry name" value="LpxI_C"/>
</dbReference>
<sequence length="270" mass="28318">MSRTAIIAGTGALPLMLSKALTAQGRDHVIAGQQDFPVEGLTVTEPFRVERIVPFIDRLVKIGVTEVVFAGAVQRPKLDPLLFDFKTALLVPRMLPALQKGDDGLLRAVIGLFEENDLRVVGVSDIAPELVPTAGILGQHKPSRADTSDAARAAEIVTALGAIDVGQGAVVAHGLCLALESLPGTDAMLRFVAAIGPREGRDKGVMYKAPKPGQDRRIDLPTLGPATVAGAAAAGLAGIAFEAGGTLLLDRPTMIAEADRLGLFLWAREK</sequence>
<dbReference type="Gene3D" id="3.40.50.20">
    <property type="match status" value="1"/>
</dbReference>
<evidence type="ECO:0000259" key="2">
    <source>
        <dbReference type="Pfam" id="PF17930"/>
    </source>
</evidence>
<feature type="domain" description="LpxI C-terminal" evidence="1">
    <location>
        <begin position="134"/>
        <end position="266"/>
    </location>
</feature>
<feature type="domain" description="LpxI N-terminal" evidence="2">
    <location>
        <begin position="4"/>
        <end position="130"/>
    </location>
</feature>
<organism evidence="3">
    <name type="scientific">mine drainage metagenome</name>
    <dbReference type="NCBI Taxonomy" id="410659"/>
    <lineage>
        <taxon>unclassified sequences</taxon>
        <taxon>metagenomes</taxon>
        <taxon>ecological metagenomes</taxon>
    </lineage>
</organism>
<dbReference type="InterPro" id="IPR043167">
    <property type="entry name" value="LpxI_C_sf"/>
</dbReference>
<accession>A0A1J5PPT5</accession>
<evidence type="ECO:0000259" key="1">
    <source>
        <dbReference type="Pfam" id="PF06230"/>
    </source>
</evidence>
<dbReference type="Gene3D" id="3.40.140.80">
    <property type="match status" value="1"/>
</dbReference>
<comment type="caution">
    <text evidence="3">The sequence shown here is derived from an EMBL/GenBank/DDBJ whole genome shotgun (WGS) entry which is preliminary data.</text>
</comment>
<dbReference type="EMBL" id="MLJW01007217">
    <property type="protein sequence ID" value="OIQ65573.1"/>
    <property type="molecule type" value="Genomic_DNA"/>
</dbReference>
<reference evidence="3" key="1">
    <citation type="submission" date="2016-10" db="EMBL/GenBank/DDBJ databases">
        <title>Sequence of Gallionella enrichment culture.</title>
        <authorList>
            <person name="Poehlein A."/>
            <person name="Muehling M."/>
            <person name="Daniel R."/>
        </authorList>
    </citation>
    <scope>NUCLEOTIDE SEQUENCE</scope>
</reference>
<dbReference type="AlphaFoldDB" id="A0A1J5PPT5"/>
<dbReference type="PANTHER" id="PTHR39962">
    <property type="entry name" value="BLL4848 PROTEIN"/>
    <property type="match status" value="1"/>
</dbReference>
<dbReference type="PANTHER" id="PTHR39962:SF1">
    <property type="entry name" value="LPXI FAMILY PROTEIN"/>
    <property type="match status" value="1"/>
</dbReference>
<protein>
    <submittedName>
        <fullName evidence="3">Uncharacterized protein</fullName>
    </submittedName>
</protein>